<comment type="caution">
    <text evidence="1">The sequence shown here is derived from an EMBL/GenBank/DDBJ whole genome shotgun (WGS) entry which is preliminary data.</text>
</comment>
<dbReference type="AlphaFoldDB" id="A0AAD7XHH5"/>
<sequence>MKKSDSLGIFSSLPLFRHKPWILVVVLAHIVHDPPRVVLLVVPQHEQLYGGQPGWHDVVAQPQQQQHIAFYGGQHEGGYYVESFSEGWTRVLPPDLAARIDADAISPLPPLFAWLQAKPPSKIIGTVVDRPPQGPRFILQGGRAGGVNSSFLRKCGSLMFLLDVGLAEDLAACCQRPGSEEDETSELRRLRRNVRRVLAREAFGTSPSTRKNADEGSERHARALPAHIARAAKRVAVGAPLEQVAKTREVYEDHVKFLSVMLEMSESEFAWVSDTRNSVGSVIEYRYAHDGSCPSTIREMLTERTFEKGVVRIGWRNVGSEPSLPLRNYTATWEMVGDAGSEVTRPSYSRSFDQILGLVPIGGIMKASFLKSSRHILARVFVLYFAKTYPKRLPVDKAARIVVAGVGPSGLRTGFQLWKRGYTNITFLEKTDSYGGRTMSVEDKNGQEPYDAPIFHDLGTCYLSPSYYAVRALFEELVKDYGVPDGTFDAVRPDAYTTKTDGGIDQTFDEWVFSLSSSSSSSSREEACCGLYAPMKPCAPELAFQQWLTRNKLVLPENQNIPGKKEMLKKGWIALWDKIVKIIKDQVQRVDHVNLAGRGEDHDLKDNVRKRRATYDYLVVAAPIHLDNKIMTDLTPEEKELFHHDLVRAQFRTVLYKAKIPQPFLDTHLTIYSNKLLGPAAGDGDVFAFRDSYLAINYEL</sequence>
<dbReference type="InterPro" id="IPR036188">
    <property type="entry name" value="FAD/NAD-bd_sf"/>
</dbReference>
<protein>
    <submittedName>
        <fullName evidence="1">Uncharacterized protein</fullName>
    </submittedName>
</protein>
<proteinExistence type="predicted"/>
<dbReference type="Gene3D" id="3.50.50.60">
    <property type="entry name" value="FAD/NAD(P)-binding domain"/>
    <property type="match status" value="1"/>
</dbReference>
<evidence type="ECO:0000313" key="1">
    <source>
        <dbReference type="EMBL" id="KAJ8598561.1"/>
    </source>
</evidence>
<accession>A0AAD7XHH5</accession>
<dbReference type="SUPFAM" id="SSF51905">
    <property type="entry name" value="FAD/NAD(P)-binding domain"/>
    <property type="match status" value="1"/>
</dbReference>
<dbReference type="Proteomes" id="UP001230188">
    <property type="component" value="Unassembled WGS sequence"/>
</dbReference>
<keyword evidence="2" id="KW-1185">Reference proteome</keyword>
<dbReference type="EMBL" id="JAQMWT010000671">
    <property type="protein sequence ID" value="KAJ8598561.1"/>
    <property type="molecule type" value="Genomic_DNA"/>
</dbReference>
<evidence type="ECO:0000313" key="2">
    <source>
        <dbReference type="Proteomes" id="UP001230188"/>
    </source>
</evidence>
<reference evidence="1" key="1">
    <citation type="submission" date="2023-01" db="EMBL/GenBank/DDBJ databases">
        <title>Metagenome sequencing of chrysophaentin producing Chrysophaeum taylorii.</title>
        <authorList>
            <person name="Davison J."/>
            <person name="Bewley C."/>
        </authorList>
    </citation>
    <scope>NUCLEOTIDE SEQUENCE</scope>
    <source>
        <strain evidence="1">NIES-1699</strain>
    </source>
</reference>
<gene>
    <name evidence="1" type="ORF">CTAYLR_001397</name>
</gene>
<organism evidence="1 2">
    <name type="scientific">Chrysophaeum taylorii</name>
    <dbReference type="NCBI Taxonomy" id="2483200"/>
    <lineage>
        <taxon>Eukaryota</taxon>
        <taxon>Sar</taxon>
        <taxon>Stramenopiles</taxon>
        <taxon>Ochrophyta</taxon>
        <taxon>Pelagophyceae</taxon>
        <taxon>Pelagomonadales</taxon>
        <taxon>Pelagomonadaceae</taxon>
        <taxon>Chrysophaeum</taxon>
    </lineage>
</organism>
<name>A0AAD7XHH5_9STRA</name>